<feature type="transmembrane region" description="Helical" evidence="8">
    <location>
        <begin position="275"/>
        <end position="298"/>
    </location>
</feature>
<proteinExistence type="predicted"/>
<dbReference type="Proteomes" id="UP000002931">
    <property type="component" value="Unassembled WGS sequence"/>
</dbReference>
<evidence type="ECO:0000313" key="11">
    <source>
        <dbReference type="EMBL" id="EAQ13486.1"/>
    </source>
</evidence>
<dbReference type="Pfam" id="PF00005">
    <property type="entry name" value="ABC_tran"/>
    <property type="match status" value="1"/>
</dbReference>
<reference evidence="11 12" key="1">
    <citation type="journal article" date="2010" name="J. Bacteriol.">
        <title>Genome sequences of Pelagibaca bermudensis HTCC2601T and Maritimibacter alkaliphilus HTCC2654T, the type strains of two marine Roseobacter genera.</title>
        <authorList>
            <person name="Thrash J.C."/>
            <person name="Cho J.C."/>
            <person name="Ferriera S."/>
            <person name="Johnson J."/>
            <person name="Vergin K.L."/>
            <person name="Giovannoni S.J."/>
        </authorList>
    </citation>
    <scope>NUCLEOTIDE SEQUENCE [LARGE SCALE GENOMIC DNA]</scope>
    <source>
        <strain evidence="11 12">HTCC2654</strain>
    </source>
</reference>
<evidence type="ECO:0000256" key="4">
    <source>
        <dbReference type="ARBA" id="ARBA00022741"/>
    </source>
</evidence>
<evidence type="ECO:0000256" key="2">
    <source>
        <dbReference type="ARBA" id="ARBA00022448"/>
    </source>
</evidence>
<dbReference type="InterPro" id="IPR011527">
    <property type="entry name" value="ABC1_TM_dom"/>
</dbReference>
<dbReference type="Pfam" id="PF00664">
    <property type="entry name" value="ABC_membrane"/>
    <property type="match status" value="1"/>
</dbReference>
<dbReference type="GO" id="GO:0006879">
    <property type="term" value="P:intracellular iron ion homeostasis"/>
    <property type="evidence" value="ECO:0007669"/>
    <property type="project" value="TreeGrafter"/>
</dbReference>
<feature type="domain" description="ABC transmembrane type-1" evidence="10">
    <location>
        <begin position="46"/>
        <end position="336"/>
    </location>
</feature>
<protein>
    <submittedName>
        <fullName evidence="11">ABC transporter, ATP-binding/permease protein</fullName>
    </submittedName>
</protein>
<organism evidence="11 12">
    <name type="scientific">Maritimibacter alkaliphilus HTCC2654</name>
    <dbReference type="NCBI Taxonomy" id="314271"/>
    <lineage>
        <taxon>Bacteria</taxon>
        <taxon>Pseudomonadati</taxon>
        <taxon>Pseudomonadota</taxon>
        <taxon>Alphaproteobacteria</taxon>
        <taxon>Rhodobacterales</taxon>
        <taxon>Roseobacteraceae</taxon>
        <taxon>Maritimibacter</taxon>
    </lineage>
</organism>
<dbReference type="STRING" id="314271.RB2654_02194"/>
<dbReference type="PANTHER" id="PTHR24221:SF402">
    <property type="entry name" value="IRON-SULFUR CLUSTERS TRANSPORTER ABCB7, MITOCHONDRIAL"/>
    <property type="match status" value="1"/>
</dbReference>
<feature type="transmembrane region" description="Helical" evidence="8">
    <location>
        <begin position="162"/>
        <end position="186"/>
    </location>
</feature>
<feature type="transmembrane region" description="Helical" evidence="8">
    <location>
        <begin position="45"/>
        <end position="66"/>
    </location>
</feature>
<evidence type="ECO:0000256" key="7">
    <source>
        <dbReference type="ARBA" id="ARBA00023136"/>
    </source>
</evidence>
<evidence type="ECO:0000259" key="10">
    <source>
        <dbReference type="PROSITE" id="PS50929"/>
    </source>
</evidence>
<dbReference type="GO" id="GO:0005524">
    <property type="term" value="F:ATP binding"/>
    <property type="evidence" value="ECO:0007669"/>
    <property type="project" value="UniProtKB-KW"/>
</dbReference>
<dbReference type="InterPro" id="IPR003439">
    <property type="entry name" value="ABC_transporter-like_ATP-bd"/>
</dbReference>
<keyword evidence="5 11" id="KW-0067">ATP-binding</keyword>
<dbReference type="GO" id="GO:0016887">
    <property type="term" value="F:ATP hydrolysis activity"/>
    <property type="evidence" value="ECO:0007669"/>
    <property type="project" value="InterPro"/>
</dbReference>
<dbReference type="InterPro" id="IPR036640">
    <property type="entry name" value="ABC1_TM_sf"/>
</dbReference>
<keyword evidence="2" id="KW-0813">Transport</keyword>
<dbReference type="SMART" id="SM00382">
    <property type="entry name" value="AAA"/>
    <property type="match status" value="1"/>
</dbReference>
<keyword evidence="4" id="KW-0547">Nucleotide-binding</keyword>
<comment type="subcellular location">
    <subcellularLocation>
        <location evidence="1">Cell membrane</location>
        <topology evidence="1">Multi-pass membrane protein</topology>
    </subcellularLocation>
</comment>
<evidence type="ECO:0000256" key="5">
    <source>
        <dbReference type="ARBA" id="ARBA00022840"/>
    </source>
</evidence>
<dbReference type="eggNOG" id="COG5265">
    <property type="taxonomic scope" value="Bacteria"/>
</dbReference>
<dbReference type="RefSeq" id="WP_008328311.1">
    <property type="nucleotide sequence ID" value="NZ_CH902578.1"/>
</dbReference>
<dbReference type="PANTHER" id="PTHR24221">
    <property type="entry name" value="ATP-BINDING CASSETTE SUB-FAMILY B"/>
    <property type="match status" value="1"/>
</dbReference>
<dbReference type="HOGENOM" id="CLU_000604_84_1_5"/>
<feature type="transmembrane region" description="Helical" evidence="8">
    <location>
        <begin position="192"/>
        <end position="212"/>
    </location>
</feature>
<evidence type="ECO:0000256" key="3">
    <source>
        <dbReference type="ARBA" id="ARBA00022692"/>
    </source>
</evidence>
<dbReference type="FunFam" id="3.40.50.300:FF:000186">
    <property type="entry name" value="ATP-binding cassette sub-family B member 7, mitochondrial"/>
    <property type="match status" value="1"/>
</dbReference>
<dbReference type="CDD" id="cd18582">
    <property type="entry name" value="ABC_6TM_ATM1_ABCB7"/>
    <property type="match status" value="1"/>
</dbReference>
<dbReference type="PROSITE" id="PS00211">
    <property type="entry name" value="ABC_TRANSPORTER_1"/>
    <property type="match status" value="1"/>
</dbReference>
<dbReference type="InterPro" id="IPR003593">
    <property type="entry name" value="AAA+_ATPase"/>
</dbReference>
<dbReference type="SUPFAM" id="SSF52540">
    <property type="entry name" value="P-loop containing nucleoside triphosphate hydrolases"/>
    <property type="match status" value="1"/>
</dbReference>
<dbReference type="AlphaFoldDB" id="A3VDA0"/>
<gene>
    <name evidence="11" type="ORF">RB2654_02194</name>
</gene>
<sequence>MRRGGQRTVSDARASGAHEGTGLRTIQRVIPYLWPKGDRDTQWRVVVAMSLLIGAKLIAVATPLFYKAAVDGLTGEASDSAAWMLALGAVSLTVAYGVARFLSVGFQQLRDAVFAKVAQGALRSMALQTFQHIHALSLRYHITRKTGGLSRIMERGVKGVEFLLRFLLFNIIPLFIELGLVCVIFFVLFDVWYLAAVVATIAVYIRFTFAVTEWRVKLRKLMNDQDTDANQKAIDSLLNFETVKYFGAEKREARRYDGAMEGYEGAAIKTSQSLAFLNAGQSFIITAGLVAVMVMAAIGVQNGTLSTGDFVMVNAYMIQITMPLNFLGSVYREIRQALVDMAEMFDLLEQPAEVTDKPGAKPLDMKGGKVELDAVEFGYDPARPILHGVTITAEAGETVAIVGPSGSGKSTIGRLLFRFYDVTGGAIRIDGQDLRDVTQESVHDAIGVVPQDTVLFNDTIRYNIAYGRDGATFADIEAAAKAAKIHDFVMSLPEGYDTQVGERGLKLSGGEKQRVGIARTLLKNPPILLLDEATSALDTETERDIQMSLKAMGVGRTVITIAHRLSTIADADKIVVLQDGEVIEEGRHDALLTKGGKYASMWARQLAEEEDEAA</sequence>
<dbReference type="GO" id="GO:0005886">
    <property type="term" value="C:plasma membrane"/>
    <property type="evidence" value="ECO:0007669"/>
    <property type="project" value="UniProtKB-SubCell"/>
</dbReference>
<dbReference type="InterPro" id="IPR017871">
    <property type="entry name" value="ABC_transporter-like_CS"/>
</dbReference>
<dbReference type="InterPro" id="IPR039421">
    <property type="entry name" value="Type_1_exporter"/>
</dbReference>
<dbReference type="OrthoDB" id="9808328at2"/>
<dbReference type="EMBL" id="AAMT01000004">
    <property type="protein sequence ID" value="EAQ13486.1"/>
    <property type="molecule type" value="Genomic_DNA"/>
</dbReference>
<evidence type="ECO:0000256" key="8">
    <source>
        <dbReference type="SAM" id="Phobius"/>
    </source>
</evidence>
<evidence type="ECO:0000256" key="6">
    <source>
        <dbReference type="ARBA" id="ARBA00022989"/>
    </source>
</evidence>
<evidence type="ECO:0000313" key="12">
    <source>
        <dbReference type="Proteomes" id="UP000002931"/>
    </source>
</evidence>
<name>A3VDA0_9RHOB</name>
<evidence type="ECO:0000259" key="9">
    <source>
        <dbReference type="PROSITE" id="PS50893"/>
    </source>
</evidence>
<accession>A3VDA0</accession>
<dbReference type="Gene3D" id="3.40.50.300">
    <property type="entry name" value="P-loop containing nucleotide triphosphate hydrolases"/>
    <property type="match status" value="1"/>
</dbReference>
<feature type="domain" description="ABC transporter" evidence="9">
    <location>
        <begin position="370"/>
        <end position="604"/>
    </location>
</feature>
<dbReference type="PROSITE" id="PS50893">
    <property type="entry name" value="ABC_TRANSPORTER_2"/>
    <property type="match status" value="1"/>
</dbReference>
<keyword evidence="12" id="KW-1185">Reference proteome</keyword>
<keyword evidence="3 8" id="KW-0812">Transmembrane</keyword>
<dbReference type="CDD" id="cd03253">
    <property type="entry name" value="ABCC_ATM1_transporter"/>
    <property type="match status" value="1"/>
</dbReference>
<keyword evidence="6 8" id="KW-1133">Transmembrane helix</keyword>
<dbReference type="PROSITE" id="PS50929">
    <property type="entry name" value="ABC_TM1F"/>
    <property type="match status" value="1"/>
</dbReference>
<comment type="caution">
    <text evidence="11">The sequence shown here is derived from an EMBL/GenBank/DDBJ whole genome shotgun (WGS) entry which is preliminary data.</text>
</comment>
<feature type="transmembrane region" description="Helical" evidence="8">
    <location>
        <begin position="81"/>
        <end position="102"/>
    </location>
</feature>
<evidence type="ECO:0000256" key="1">
    <source>
        <dbReference type="ARBA" id="ARBA00004651"/>
    </source>
</evidence>
<dbReference type="Gene3D" id="1.20.1560.10">
    <property type="entry name" value="ABC transporter type 1, transmembrane domain"/>
    <property type="match status" value="1"/>
</dbReference>
<dbReference type="InterPro" id="IPR027417">
    <property type="entry name" value="P-loop_NTPase"/>
</dbReference>
<keyword evidence="7 8" id="KW-0472">Membrane</keyword>
<dbReference type="GO" id="GO:0140359">
    <property type="term" value="F:ABC-type transporter activity"/>
    <property type="evidence" value="ECO:0007669"/>
    <property type="project" value="InterPro"/>
</dbReference>
<dbReference type="SUPFAM" id="SSF90123">
    <property type="entry name" value="ABC transporter transmembrane region"/>
    <property type="match status" value="1"/>
</dbReference>